<sequence length="257" mass="29315">MSHLKYADAKYVFLTDFDGTITLLDSNDHMVDTCGMGYIERRKINEKIVSEEVSYREGFKQMIESVHKPFDEMKELVRRDVTLDPGFKEFHSFAKGNNIPIIVVSSGMTPIIRAIFSNLIGQEEADKIDVISNEVMFTDPEGKGNTWEIVYRHPENHYGHDKSLSIKPYRELEQRPTLFFAGDGISDMSAAQHADVLFVKDKKDNDLGKYCDNKGYPYRLFKDWTQIKADVQQIIEGKVEPKDVMTDLGKTTGKASA</sequence>
<organism evidence="2 3">
    <name type="scientific">Tilletiaria anomala (strain ATCC 24038 / CBS 436.72 / UBC 951)</name>
    <dbReference type="NCBI Taxonomy" id="1037660"/>
    <lineage>
        <taxon>Eukaryota</taxon>
        <taxon>Fungi</taxon>
        <taxon>Dikarya</taxon>
        <taxon>Basidiomycota</taxon>
        <taxon>Ustilaginomycotina</taxon>
        <taxon>Exobasidiomycetes</taxon>
        <taxon>Georgefischeriales</taxon>
        <taxon>Tilletiariaceae</taxon>
        <taxon>Tilletiaria</taxon>
    </lineage>
</organism>
<dbReference type="FunCoup" id="A0A066WQL4">
    <property type="interactions" value="76"/>
</dbReference>
<reference evidence="2 3" key="1">
    <citation type="submission" date="2014-05" db="EMBL/GenBank/DDBJ databases">
        <title>Draft genome sequence of a rare smut relative, Tilletiaria anomala UBC 951.</title>
        <authorList>
            <consortium name="DOE Joint Genome Institute"/>
            <person name="Toome M."/>
            <person name="Kuo A."/>
            <person name="Henrissat B."/>
            <person name="Lipzen A."/>
            <person name="Tritt A."/>
            <person name="Yoshinaga Y."/>
            <person name="Zane M."/>
            <person name="Barry K."/>
            <person name="Grigoriev I.V."/>
            <person name="Spatafora J.W."/>
            <person name="Aimea M.C."/>
        </authorList>
    </citation>
    <scope>NUCLEOTIDE SEQUENCE [LARGE SCALE GENOMIC DNA]</scope>
    <source>
        <strain evidence="2 3">UBC 951</strain>
    </source>
</reference>
<dbReference type="NCBIfam" id="TIGR01488">
    <property type="entry name" value="HAD-SF-IB"/>
    <property type="match status" value="1"/>
</dbReference>
<name>A0A066WQL4_TILAU</name>
<evidence type="ECO:0000313" key="3">
    <source>
        <dbReference type="Proteomes" id="UP000027361"/>
    </source>
</evidence>
<dbReference type="Gene3D" id="3.90.1470.20">
    <property type="match status" value="1"/>
</dbReference>
<dbReference type="EMBL" id="JMSN01000005">
    <property type="protein sequence ID" value="KDN52915.1"/>
    <property type="molecule type" value="Genomic_DNA"/>
</dbReference>
<dbReference type="OrthoDB" id="10014216at2759"/>
<dbReference type="InterPro" id="IPR023214">
    <property type="entry name" value="HAD_sf"/>
</dbReference>
<dbReference type="InterPro" id="IPR050849">
    <property type="entry name" value="HAD-like_hydrolase_phosphatase"/>
</dbReference>
<dbReference type="Proteomes" id="UP000027361">
    <property type="component" value="Unassembled WGS sequence"/>
</dbReference>
<dbReference type="Pfam" id="PF12710">
    <property type="entry name" value="HAD"/>
    <property type="match status" value="1"/>
</dbReference>
<dbReference type="GeneID" id="25263603"/>
<evidence type="ECO:0000256" key="1">
    <source>
        <dbReference type="ARBA" id="ARBA00022801"/>
    </source>
</evidence>
<dbReference type="InterPro" id="IPR006384">
    <property type="entry name" value="HAD_hydro_PyrdxlP_Pase-like"/>
</dbReference>
<dbReference type="OMA" id="VPFHEFD"/>
<dbReference type="PANTHER" id="PTHR28181">
    <property type="entry name" value="UPF0655 PROTEIN YCR015C"/>
    <property type="match status" value="1"/>
</dbReference>
<evidence type="ECO:0000313" key="2">
    <source>
        <dbReference type="EMBL" id="KDN52915.1"/>
    </source>
</evidence>
<protein>
    <recommendedName>
        <fullName evidence="4">Phosphoserine phosphatase</fullName>
    </recommendedName>
</protein>
<proteinExistence type="predicted"/>
<dbReference type="GO" id="GO:0016791">
    <property type="term" value="F:phosphatase activity"/>
    <property type="evidence" value="ECO:0007669"/>
    <property type="project" value="InterPro"/>
</dbReference>
<dbReference type="RefSeq" id="XP_013245754.1">
    <property type="nucleotide sequence ID" value="XM_013390300.1"/>
</dbReference>
<comment type="caution">
    <text evidence="2">The sequence shown here is derived from an EMBL/GenBank/DDBJ whole genome shotgun (WGS) entry which is preliminary data.</text>
</comment>
<keyword evidence="1" id="KW-0378">Hydrolase</keyword>
<dbReference type="Gene3D" id="3.40.50.1000">
    <property type="entry name" value="HAD superfamily/HAD-like"/>
    <property type="match status" value="1"/>
</dbReference>
<dbReference type="NCBIfam" id="TIGR01489">
    <property type="entry name" value="DKMTPPase-SF"/>
    <property type="match status" value="1"/>
</dbReference>
<gene>
    <name evidence="2" type="ORF">K437DRAFT_253535</name>
</gene>
<dbReference type="HOGENOM" id="CLU_058495_1_0_1"/>
<keyword evidence="3" id="KW-1185">Reference proteome</keyword>
<dbReference type="AlphaFoldDB" id="A0A066WQL4"/>
<accession>A0A066WQL4</accession>
<dbReference type="InParanoid" id="A0A066WQL4"/>
<evidence type="ECO:0008006" key="4">
    <source>
        <dbReference type="Google" id="ProtNLM"/>
    </source>
</evidence>
<dbReference type="PANTHER" id="PTHR28181:SF2">
    <property type="entry name" value="PHOSPHORIC MONOESTER HYDROLASE"/>
    <property type="match status" value="1"/>
</dbReference>
<dbReference type="InterPro" id="IPR036412">
    <property type="entry name" value="HAD-like_sf"/>
</dbReference>
<dbReference type="SUPFAM" id="SSF56784">
    <property type="entry name" value="HAD-like"/>
    <property type="match status" value="1"/>
</dbReference>